<name>A0A1V1I0D5_9FIRM</name>
<organism evidence="1 2">
    <name type="scientific">Romboutsia ilealis</name>
    <dbReference type="NCBI Taxonomy" id="1115758"/>
    <lineage>
        <taxon>Bacteria</taxon>
        <taxon>Bacillati</taxon>
        <taxon>Bacillota</taxon>
        <taxon>Clostridia</taxon>
        <taxon>Peptostreptococcales</taxon>
        <taxon>Peptostreptococcaceae</taxon>
        <taxon>Romboutsia</taxon>
    </lineage>
</organism>
<dbReference type="RefSeq" id="WP_180703396.1">
    <property type="nucleotide sequence ID" value="NZ_CAJUCR010000003.1"/>
</dbReference>
<proteinExistence type="predicted"/>
<dbReference type="AlphaFoldDB" id="A0A1V1I0D5"/>
<evidence type="ECO:0000313" key="1">
    <source>
        <dbReference type="EMBL" id="CED93702.1"/>
    </source>
</evidence>
<dbReference type="KEGG" id="ril:CRIB_951"/>
<gene>
    <name evidence="1" type="ORF">CRIB_951</name>
</gene>
<dbReference type="EMBL" id="LN555523">
    <property type="protein sequence ID" value="CED93702.1"/>
    <property type="molecule type" value="Genomic_DNA"/>
</dbReference>
<protein>
    <submittedName>
        <fullName evidence="1">Uncharacterized protein</fullName>
    </submittedName>
</protein>
<evidence type="ECO:0000313" key="2">
    <source>
        <dbReference type="Proteomes" id="UP000245622"/>
    </source>
</evidence>
<reference evidence="1 2" key="1">
    <citation type="submission" date="2014-04" db="EMBL/GenBank/DDBJ databases">
        <authorList>
            <person name="Hornung B.V."/>
        </authorList>
    </citation>
    <scope>NUCLEOTIDE SEQUENCE [LARGE SCALE GENOMIC DNA]</scope>
    <source>
        <strain evidence="1 2">CRIB</strain>
    </source>
</reference>
<sequence length="60" mass="7065">MKKKTNDDFAFLNNHDDQYHEILDNIDAHESTDSETTDILNFRVINSKNAYPQRNLPNNK</sequence>
<dbReference type="GeneID" id="82205130"/>
<accession>A0A1V1I0D5</accession>
<dbReference type="Proteomes" id="UP000245622">
    <property type="component" value="Chromosome 1"/>
</dbReference>
<keyword evidence="2" id="KW-1185">Reference proteome</keyword>